<feature type="region of interest" description="Disordered" evidence="1">
    <location>
        <begin position="31"/>
        <end position="58"/>
    </location>
</feature>
<feature type="domain" description="GerMN" evidence="3">
    <location>
        <begin position="101"/>
        <end position="191"/>
    </location>
</feature>
<sequence length="358" mass="38031">MGSGRLIKVTAVVGVSAMLLSGCSLFGSSEETSNLNATPQATAGIDPNATTPTDGTQPLQVPTTADGTTAQATVHPTVYLFDPNGYVVPVMLTLPKAEGSAKQVLTYMIKGGPVQQLLPQGFQAILPEGTKVLGMSIKEGVATVDFSKEFTKYDAKDEQKVVDAITRALTEFPNIKNVTIWVNGTPLAEMPADKTPVSLLQRGNGINLELSEGSIPGQTTPVTVYFQSQLDEKHSYFVPVTRLIPETENRAKAVVEEFIKGPSEGSPLFNSLVSTTRVLGVEQSNGTLVVNLSDEALSYDKGKEPSPEAMEALVLSLTESTGSQKVQIKVDGKPLAQAGDLDLSKPVVRPKEINATLF</sequence>
<dbReference type="PROSITE" id="PS51257">
    <property type="entry name" value="PROKAR_LIPOPROTEIN"/>
    <property type="match status" value="1"/>
</dbReference>
<organism evidence="4 5">
    <name type="scientific">Brevibacillus fluminis</name>
    <dbReference type="NCBI Taxonomy" id="511487"/>
    <lineage>
        <taxon>Bacteria</taxon>
        <taxon>Bacillati</taxon>
        <taxon>Bacillota</taxon>
        <taxon>Bacilli</taxon>
        <taxon>Bacillales</taxon>
        <taxon>Paenibacillaceae</taxon>
        <taxon>Brevibacillus</taxon>
    </lineage>
</organism>
<dbReference type="InterPro" id="IPR019606">
    <property type="entry name" value="GerMN"/>
</dbReference>
<gene>
    <name evidence="4" type="ORF">EDM56_08405</name>
</gene>
<feature type="domain" description="GerMN" evidence="3">
    <location>
        <begin position="251"/>
        <end position="339"/>
    </location>
</feature>
<evidence type="ECO:0000313" key="4">
    <source>
        <dbReference type="EMBL" id="RNB90517.1"/>
    </source>
</evidence>
<feature type="compositionally biased region" description="Polar residues" evidence="1">
    <location>
        <begin position="31"/>
        <end position="41"/>
    </location>
</feature>
<dbReference type="EMBL" id="RHHQ01000007">
    <property type="protein sequence ID" value="RNB90517.1"/>
    <property type="molecule type" value="Genomic_DNA"/>
</dbReference>
<proteinExistence type="predicted"/>
<dbReference type="OrthoDB" id="1715058at2"/>
<feature type="chain" id="PRO_5039144446" evidence="2">
    <location>
        <begin position="27"/>
        <end position="358"/>
    </location>
</feature>
<dbReference type="Proteomes" id="UP000271031">
    <property type="component" value="Unassembled WGS sequence"/>
</dbReference>
<protein>
    <submittedName>
        <fullName evidence="4">Spore gernimation protein</fullName>
    </submittedName>
</protein>
<dbReference type="AlphaFoldDB" id="A0A3M8DU77"/>
<comment type="caution">
    <text evidence="4">The sequence shown here is derived from an EMBL/GenBank/DDBJ whole genome shotgun (WGS) entry which is preliminary data.</text>
</comment>
<dbReference type="Pfam" id="PF10646">
    <property type="entry name" value="Germane"/>
    <property type="match status" value="2"/>
</dbReference>
<evidence type="ECO:0000256" key="1">
    <source>
        <dbReference type="SAM" id="MobiDB-lite"/>
    </source>
</evidence>
<dbReference type="SMART" id="SM00909">
    <property type="entry name" value="Germane"/>
    <property type="match status" value="2"/>
</dbReference>
<name>A0A3M8DU77_9BACL</name>
<keyword evidence="2" id="KW-0732">Signal</keyword>
<feature type="signal peptide" evidence="2">
    <location>
        <begin position="1"/>
        <end position="26"/>
    </location>
</feature>
<reference evidence="4 5" key="1">
    <citation type="submission" date="2018-10" db="EMBL/GenBank/DDBJ databases">
        <title>Phylogenomics of Brevibacillus.</title>
        <authorList>
            <person name="Dunlap C."/>
        </authorList>
    </citation>
    <scope>NUCLEOTIDE SEQUENCE [LARGE SCALE GENOMIC DNA]</scope>
    <source>
        <strain evidence="4 5">JCM 15716</strain>
    </source>
</reference>
<evidence type="ECO:0000313" key="5">
    <source>
        <dbReference type="Proteomes" id="UP000271031"/>
    </source>
</evidence>
<keyword evidence="5" id="KW-1185">Reference proteome</keyword>
<accession>A0A3M8DU77</accession>
<evidence type="ECO:0000256" key="2">
    <source>
        <dbReference type="SAM" id="SignalP"/>
    </source>
</evidence>
<evidence type="ECO:0000259" key="3">
    <source>
        <dbReference type="SMART" id="SM00909"/>
    </source>
</evidence>
<feature type="compositionally biased region" description="Polar residues" evidence="1">
    <location>
        <begin position="48"/>
        <end position="58"/>
    </location>
</feature>